<keyword evidence="1" id="KW-0547">Nucleotide-binding</keyword>
<feature type="domain" description="ClpA/ClpB AAA lid" evidence="4">
    <location>
        <begin position="187"/>
        <end position="243"/>
    </location>
</feature>
<proteinExistence type="predicted"/>
<dbReference type="GO" id="GO:0034605">
    <property type="term" value="P:cellular response to heat"/>
    <property type="evidence" value="ECO:0007669"/>
    <property type="project" value="TreeGrafter"/>
</dbReference>
<dbReference type="PANTHER" id="PTHR11638">
    <property type="entry name" value="ATP-DEPENDENT CLP PROTEASE"/>
    <property type="match status" value="1"/>
</dbReference>
<evidence type="ECO:0000313" key="6">
    <source>
        <dbReference type="Proteomes" id="UP000254720"/>
    </source>
</evidence>
<dbReference type="InterPro" id="IPR050130">
    <property type="entry name" value="ClpA_ClpB"/>
</dbReference>
<dbReference type="OrthoDB" id="9959535at2"/>
<dbReference type="InterPro" id="IPR027417">
    <property type="entry name" value="P-loop_NTPase"/>
</dbReference>
<evidence type="ECO:0000313" key="5">
    <source>
        <dbReference type="EMBL" id="RDI46481.1"/>
    </source>
</evidence>
<organism evidence="5 6">
    <name type="scientific">Aquicella lusitana</name>
    <dbReference type="NCBI Taxonomy" id="254246"/>
    <lineage>
        <taxon>Bacteria</taxon>
        <taxon>Pseudomonadati</taxon>
        <taxon>Pseudomonadota</taxon>
        <taxon>Gammaproteobacteria</taxon>
        <taxon>Legionellales</taxon>
        <taxon>Coxiellaceae</taxon>
        <taxon>Aquicella</taxon>
    </lineage>
</organism>
<dbReference type="Pfam" id="PF07724">
    <property type="entry name" value="AAA_2"/>
    <property type="match status" value="1"/>
</dbReference>
<dbReference type="Gene3D" id="3.40.50.300">
    <property type="entry name" value="P-loop containing nucleotide triphosphate hydrolases"/>
    <property type="match status" value="1"/>
</dbReference>
<dbReference type="AlphaFoldDB" id="A0A370GSK8"/>
<evidence type="ECO:0000256" key="1">
    <source>
        <dbReference type="ARBA" id="ARBA00022741"/>
    </source>
</evidence>
<accession>A0A370GSK8</accession>
<evidence type="ECO:0000256" key="2">
    <source>
        <dbReference type="ARBA" id="ARBA00022840"/>
    </source>
</evidence>
<evidence type="ECO:0000259" key="4">
    <source>
        <dbReference type="Pfam" id="PF17871"/>
    </source>
</evidence>
<dbReference type="Pfam" id="PF17871">
    <property type="entry name" value="AAA_lid_9"/>
    <property type="match status" value="1"/>
</dbReference>
<evidence type="ECO:0000259" key="3">
    <source>
        <dbReference type="Pfam" id="PF07724"/>
    </source>
</evidence>
<feature type="domain" description="ATPase AAA-type core" evidence="3">
    <location>
        <begin position="324"/>
        <end position="457"/>
    </location>
</feature>
<sequence length="624" mass="71535">MIGELSNTFFTQYGKYFSSQQIKKASSIPFKDHPQFGVLIDILSRKDNHHVVLHSEYSHRMHIAFIEALLLNLTHEHIPYPLQDSELIYLDTENLIVNETETSLIEKNFQDLKRLLDFADKNLLLVLNRYDLMNDTFLKKQFARLFNHHKCRFLIFSPRFNFDNLNQPYLAKLFSNLHLTAATETDIFLLLKQQRTELENYHHVLIPDELLSQAYALTERYLSATDILEKTIQLLDSSAARAGAIERMDNNTQFKPVLTTSILINVLSNWTQIPVTHLQINKFKLSEFTQGMHQRVFGQEAAVTALGNALQQANARVQHHTGPFCSLLFAGPEHTGKRTTALALSEQLFKQLHLLYFAALPSKQHSILDLQLQRCTDKRYLTLREIISQTPYAIILLENIHHAAPALLEDIQKILDTGLIHDEGCAYHFHQSILILSTTLGSQRLGILAQSLSPNEDAQPVDLMQLIMNEQKENVLSQHNLYSPQEIIDEILPEISASFPLTACEHLHVIPFIPLNRSAVEQITRLKLKLLGKMLDSRYGIELGYAPEVIRYLANEILAKQDAEKQVIDTDKALKQLYFVIEQAVLSQADNKNRPNQLFMQLNETGQLLRCDWLSMTAVRQHTP</sequence>
<comment type="caution">
    <text evidence="5">The sequence shown here is derived from an EMBL/GenBank/DDBJ whole genome shotgun (WGS) entry which is preliminary data.</text>
</comment>
<dbReference type="GO" id="GO:0005524">
    <property type="term" value="F:ATP binding"/>
    <property type="evidence" value="ECO:0007669"/>
    <property type="project" value="UniProtKB-KW"/>
</dbReference>
<reference evidence="5 6" key="1">
    <citation type="submission" date="2018-07" db="EMBL/GenBank/DDBJ databases">
        <title>Genomic Encyclopedia of Type Strains, Phase IV (KMG-IV): sequencing the most valuable type-strain genomes for metagenomic binning, comparative biology and taxonomic classification.</title>
        <authorList>
            <person name="Goeker M."/>
        </authorList>
    </citation>
    <scope>NUCLEOTIDE SEQUENCE [LARGE SCALE GENOMIC DNA]</scope>
    <source>
        <strain evidence="5 6">DSM 16500</strain>
    </source>
</reference>
<dbReference type="GO" id="GO:0016887">
    <property type="term" value="F:ATP hydrolysis activity"/>
    <property type="evidence" value="ECO:0007669"/>
    <property type="project" value="InterPro"/>
</dbReference>
<keyword evidence="2" id="KW-0067">ATP-binding</keyword>
<keyword evidence="6" id="KW-1185">Reference proteome</keyword>
<dbReference type="Gene3D" id="1.10.8.60">
    <property type="match status" value="1"/>
</dbReference>
<dbReference type="GO" id="GO:0005737">
    <property type="term" value="C:cytoplasm"/>
    <property type="evidence" value="ECO:0007669"/>
    <property type="project" value="TreeGrafter"/>
</dbReference>
<dbReference type="Proteomes" id="UP000254720">
    <property type="component" value="Unassembled WGS sequence"/>
</dbReference>
<dbReference type="SUPFAM" id="SSF52540">
    <property type="entry name" value="P-loop containing nucleoside triphosphate hydrolases"/>
    <property type="match status" value="1"/>
</dbReference>
<dbReference type="InterPro" id="IPR041546">
    <property type="entry name" value="ClpA/ClpB_AAA_lid"/>
</dbReference>
<dbReference type="PANTHER" id="PTHR11638:SF181">
    <property type="entry name" value="ATPASE SUBUNIT OF ATP-DEPENDENT PROTEASE"/>
    <property type="match status" value="1"/>
</dbReference>
<dbReference type="InterPro" id="IPR003959">
    <property type="entry name" value="ATPase_AAA_core"/>
</dbReference>
<dbReference type="EMBL" id="QQAX01000005">
    <property type="protein sequence ID" value="RDI46481.1"/>
    <property type="molecule type" value="Genomic_DNA"/>
</dbReference>
<gene>
    <name evidence="5" type="ORF">C8D86_1055</name>
</gene>
<name>A0A370GSK8_9COXI</name>
<dbReference type="RefSeq" id="WP_114833780.1">
    <property type="nucleotide sequence ID" value="NZ_LR699114.1"/>
</dbReference>
<protein>
    <submittedName>
        <fullName evidence="5">Uncharacterized protein</fullName>
    </submittedName>
</protein>